<reference evidence="1 2" key="1">
    <citation type="submission" date="2018-06" db="EMBL/GenBank/DDBJ databases">
        <title>Comparative genomics reveals the genomic features of Rhizophagus irregularis, R. cerebriforme, R. diaphanum and Gigaspora rosea, and their symbiotic lifestyle signature.</title>
        <authorList>
            <person name="Morin E."/>
            <person name="San Clemente H."/>
            <person name="Chen E.C.H."/>
            <person name="De La Providencia I."/>
            <person name="Hainaut M."/>
            <person name="Kuo A."/>
            <person name="Kohler A."/>
            <person name="Murat C."/>
            <person name="Tang N."/>
            <person name="Roy S."/>
            <person name="Loubradou J."/>
            <person name="Henrissat B."/>
            <person name="Grigoriev I.V."/>
            <person name="Corradi N."/>
            <person name="Roux C."/>
            <person name="Martin F.M."/>
        </authorList>
    </citation>
    <scope>NUCLEOTIDE SEQUENCE [LARGE SCALE GENOMIC DNA]</scope>
    <source>
        <strain evidence="1 2">DAOM 194757</strain>
    </source>
</reference>
<keyword evidence="2" id="KW-1185">Reference proteome</keyword>
<organism evidence="1 2">
    <name type="scientific">Gigaspora rosea</name>
    <dbReference type="NCBI Taxonomy" id="44941"/>
    <lineage>
        <taxon>Eukaryota</taxon>
        <taxon>Fungi</taxon>
        <taxon>Fungi incertae sedis</taxon>
        <taxon>Mucoromycota</taxon>
        <taxon>Glomeromycotina</taxon>
        <taxon>Glomeromycetes</taxon>
        <taxon>Diversisporales</taxon>
        <taxon>Gigasporaceae</taxon>
        <taxon>Gigaspora</taxon>
    </lineage>
</organism>
<name>A0A397VRZ8_9GLOM</name>
<sequence>MRQQKRRSKVELHAYIENVINDYEKWIECLKNLNKFDSAVKEQELKEAFVTEKNKYDEIIKE</sequence>
<dbReference type="EMBL" id="QKWP01000211">
    <property type="protein sequence ID" value="RIB24572.1"/>
    <property type="molecule type" value="Genomic_DNA"/>
</dbReference>
<comment type="caution">
    <text evidence="1">The sequence shown here is derived from an EMBL/GenBank/DDBJ whole genome shotgun (WGS) entry which is preliminary data.</text>
</comment>
<evidence type="ECO:0000313" key="2">
    <source>
        <dbReference type="Proteomes" id="UP000266673"/>
    </source>
</evidence>
<evidence type="ECO:0000313" key="1">
    <source>
        <dbReference type="EMBL" id="RIB24572.1"/>
    </source>
</evidence>
<gene>
    <name evidence="1" type="ORF">C2G38_2069652</name>
</gene>
<dbReference type="Proteomes" id="UP000266673">
    <property type="component" value="Unassembled WGS sequence"/>
</dbReference>
<proteinExistence type="predicted"/>
<dbReference type="OrthoDB" id="2443507at2759"/>
<dbReference type="AlphaFoldDB" id="A0A397VRZ8"/>
<accession>A0A397VRZ8</accession>
<protein>
    <submittedName>
        <fullName evidence="1">Uncharacterized protein</fullName>
    </submittedName>
</protein>